<accession>A0A0D2G8F0</accession>
<dbReference type="EMBL" id="AZAC01000067">
    <property type="protein sequence ID" value="KIX11227.1"/>
    <property type="molecule type" value="Genomic_DNA"/>
</dbReference>
<protein>
    <recommendedName>
        <fullName evidence="3">Thioredoxin domain-containing protein</fullName>
    </recommendedName>
</protein>
<comment type="caution">
    <text evidence="1">The sequence shown here is derived from an EMBL/GenBank/DDBJ whole genome shotgun (WGS) entry which is preliminary data.</text>
</comment>
<reference evidence="1 2" key="1">
    <citation type="submission" date="2013-11" db="EMBL/GenBank/DDBJ databases">
        <title>Metagenomic analysis of a methanogenic consortium involved in long chain n-alkane degradation.</title>
        <authorList>
            <person name="Davidova I.A."/>
            <person name="Callaghan A.V."/>
            <person name="Wawrik B."/>
            <person name="Pruitt S."/>
            <person name="Marks C."/>
            <person name="Duncan K.E."/>
            <person name="Suflita J.M."/>
        </authorList>
    </citation>
    <scope>NUCLEOTIDE SEQUENCE [LARGE SCALE GENOMIC DNA]</scope>
    <source>
        <strain evidence="1 2">SPR</strain>
    </source>
</reference>
<dbReference type="SUPFAM" id="SSF52833">
    <property type="entry name" value="Thioredoxin-like"/>
    <property type="match status" value="1"/>
</dbReference>
<evidence type="ECO:0000313" key="2">
    <source>
        <dbReference type="Proteomes" id="UP000032233"/>
    </source>
</evidence>
<name>A0A0D2G8F0_9BACT</name>
<dbReference type="STRING" id="1429043.X474_25595"/>
<keyword evidence="2" id="KW-1185">Reference proteome</keyword>
<organism evidence="1 2">
    <name type="scientific">Dethiosulfatarculus sandiegensis</name>
    <dbReference type="NCBI Taxonomy" id="1429043"/>
    <lineage>
        <taxon>Bacteria</taxon>
        <taxon>Pseudomonadati</taxon>
        <taxon>Thermodesulfobacteriota</taxon>
        <taxon>Desulfarculia</taxon>
        <taxon>Desulfarculales</taxon>
        <taxon>Desulfarculaceae</taxon>
        <taxon>Dethiosulfatarculus</taxon>
    </lineage>
</organism>
<dbReference type="InterPro" id="IPR036249">
    <property type="entry name" value="Thioredoxin-like_sf"/>
</dbReference>
<proteinExistence type="predicted"/>
<evidence type="ECO:0000313" key="1">
    <source>
        <dbReference type="EMBL" id="KIX11227.1"/>
    </source>
</evidence>
<sequence>MTEATDLIQALNEKLSPQDQDIMTRLTGPETNSLKKNVTSEYMDEILSWIGSDEDLEKMLFWDKGGKYDDPEWQALKPCDQTNRELMEQAREYYKKLRAEAVESQRRSDLTLYSQFNPGLLFTGIAGAVRTDENGNEDANGEYFKGVEFRLIGSVDEEINSASIFPVEGGYKVHLGGLKNGEAEGVNMYTGDSFSLLQLAQLSAKVLIKAGFTTNVKNPAGEELELDPRAIRRAAMGDGPEVNFGGELQLFAENTLAEAGEALDAAATLATKIYERFGLEIEAYKIGRQYGNFFLCREDNFKDFLPDEPTDKKAMVMLTATLVCRRCRREIEDFRDAARAYPNAQFVLVNLSSPQFTFYERVFGDMGGGDADEFRRNAAGVTPFVIVYAKDADGRLVFKEYVATKKQQHSPSLVKEMPRIMEEYFIG</sequence>
<dbReference type="Proteomes" id="UP000032233">
    <property type="component" value="Unassembled WGS sequence"/>
</dbReference>
<dbReference type="RefSeq" id="WP_044352332.1">
    <property type="nucleotide sequence ID" value="NZ_AZAC01000067.1"/>
</dbReference>
<dbReference type="InParanoid" id="A0A0D2G8F0"/>
<gene>
    <name evidence="1" type="ORF">X474_25595</name>
</gene>
<dbReference type="AlphaFoldDB" id="A0A0D2G8F0"/>
<evidence type="ECO:0008006" key="3">
    <source>
        <dbReference type="Google" id="ProtNLM"/>
    </source>
</evidence>